<dbReference type="EMBL" id="RBXA01000001">
    <property type="protein sequence ID" value="RKS94780.1"/>
    <property type="molecule type" value="Genomic_DNA"/>
</dbReference>
<proteinExistence type="predicted"/>
<dbReference type="AlphaFoldDB" id="A0A495S539"/>
<comment type="caution">
    <text evidence="2">The sequence shown here is derived from an EMBL/GenBank/DDBJ whole genome shotgun (WGS) entry which is preliminary data.</text>
</comment>
<accession>A0A495S539</accession>
<name>A0A495S539_9FLAO</name>
<keyword evidence="3" id="KW-1185">Reference proteome</keyword>
<keyword evidence="1" id="KW-0732">Signal</keyword>
<feature type="chain" id="PRO_5019833999" evidence="1">
    <location>
        <begin position="28"/>
        <end position="329"/>
    </location>
</feature>
<dbReference type="Proteomes" id="UP000280091">
    <property type="component" value="Unassembled WGS sequence"/>
</dbReference>
<evidence type="ECO:0000313" key="3">
    <source>
        <dbReference type="Proteomes" id="UP000280091"/>
    </source>
</evidence>
<organism evidence="2 3">
    <name type="scientific">Flavobacterium limicola</name>
    <dbReference type="NCBI Taxonomy" id="180441"/>
    <lineage>
        <taxon>Bacteria</taxon>
        <taxon>Pseudomonadati</taxon>
        <taxon>Bacteroidota</taxon>
        <taxon>Flavobacteriia</taxon>
        <taxon>Flavobacteriales</taxon>
        <taxon>Flavobacteriaceae</taxon>
        <taxon>Flavobacterium</taxon>
    </lineage>
</organism>
<evidence type="ECO:0000256" key="1">
    <source>
        <dbReference type="SAM" id="SignalP"/>
    </source>
</evidence>
<protein>
    <submittedName>
        <fullName evidence="2">Type IX secretion system PorP/SprF family membrane protein</fullName>
    </submittedName>
</protein>
<dbReference type="NCBIfam" id="TIGR03519">
    <property type="entry name" value="T9SS_PorP_fam"/>
    <property type="match status" value="1"/>
</dbReference>
<dbReference type="Pfam" id="PF11751">
    <property type="entry name" value="PorP_SprF"/>
    <property type="match status" value="1"/>
</dbReference>
<dbReference type="InterPro" id="IPR019861">
    <property type="entry name" value="PorP/SprF_Bacteroidetes"/>
</dbReference>
<sequence length="329" mass="37375">MSSQNKINKMKKIIVSFFLLTVASSHSQELNLPVFTQYLADNPFVISPTFAGIGDNLRIRANGLTQWVGIKDAPDNQSIYADFRIADRSGVGVSVYNDKNGNTRQTGAKASFAHHIILDYYSKQYLSFGISYNINNFKIDANALDPVDFDPAITNNRFISNNNFDVGLLYRNKSFYLSFNASNILDKDIDNFSGIEPSLLRNYQVYSGYVFKNNSNNRAEIEPSVYYQLFVSDRRSSTDINIKYRKFNRYDDYYWGGISYRFLNDQIGKPLNLGPMVGFKKSNFYFGYSYQVTLNELSAYNSGTHVVTIGLDFLQGISNCPCTQSPVHD</sequence>
<gene>
    <name evidence="2" type="ORF">BC952_0407</name>
</gene>
<feature type="signal peptide" evidence="1">
    <location>
        <begin position="1"/>
        <end position="27"/>
    </location>
</feature>
<evidence type="ECO:0000313" key="2">
    <source>
        <dbReference type="EMBL" id="RKS94780.1"/>
    </source>
</evidence>
<reference evidence="2 3" key="1">
    <citation type="submission" date="2018-10" db="EMBL/GenBank/DDBJ databases">
        <title>Genomic Encyclopedia of Archaeal and Bacterial Type Strains, Phase II (KMG-II): from individual species to whole genera.</title>
        <authorList>
            <person name="Goeker M."/>
        </authorList>
    </citation>
    <scope>NUCLEOTIDE SEQUENCE [LARGE SCALE GENOMIC DNA]</scope>
    <source>
        <strain evidence="2 3">DSM 15094</strain>
    </source>
</reference>